<evidence type="ECO:0000256" key="1">
    <source>
        <dbReference type="SAM" id="SignalP"/>
    </source>
</evidence>
<dbReference type="RefSeq" id="XP_009845246.1">
    <property type="nucleotide sequence ID" value="XM_009846944.1"/>
</dbReference>
<dbReference type="GeneID" id="20819961"/>
<accession>W4FCP9</accession>
<reference evidence="2" key="1">
    <citation type="submission" date="2013-12" db="EMBL/GenBank/DDBJ databases">
        <title>The Genome Sequence of Aphanomyces astaci APO3.</title>
        <authorList>
            <consortium name="The Broad Institute Genomics Platform"/>
            <person name="Russ C."/>
            <person name="Tyler B."/>
            <person name="van West P."/>
            <person name="Dieguez-Uribeondo J."/>
            <person name="Young S.K."/>
            <person name="Zeng Q."/>
            <person name="Gargeya S."/>
            <person name="Fitzgerald M."/>
            <person name="Abouelleil A."/>
            <person name="Alvarado L."/>
            <person name="Chapman S.B."/>
            <person name="Gainer-Dewar J."/>
            <person name="Goldberg J."/>
            <person name="Griggs A."/>
            <person name="Gujja S."/>
            <person name="Hansen M."/>
            <person name="Howarth C."/>
            <person name="Imamovic A."/>
            <person name="Ireland A."/>
            <person name="Larimer J."/>
            <person name="McCowan C."/>
            <person name="Murphy C."/>
            <person name="Pearson M."/>
            <person name="Poon T.W."/>
            <person name="Priest M."/>
            <person name="Roberts A."/>
            <person name="Saif S."/>
            <person name="Shea T."/>
            <person name="Sykes S."/>
            <person name="Wortman J."/>
            <person name="Nusbaum C."/>
            <person name="Birren B."/>
        </authorList>
    </citation>
    <scope>NUCLEOTIDE SEQUENCE [LARGE SCALE GENOMIC DNA]</scope>
    <source>
        <strain evidence="2">APO3</strain>
    </source>
</reference>
<dbReference type="EMBL" id="KI913242">
    <property type="protein sequence ID" value="ETV65245.1"/>
    <property type="molecule type" value="Genomic_DNA"/>
</dbReference>
<proteinExistence type="predicted"/>
<dbReference type="AlphaFoldDB" id="W4FCP9"/>
<dbReference type="VEuPathDB" id="FungiDB:H257_17965"/>
<name>W4FCP9_APHAT</name>
<feature type="chain" id="PRO_5004841550" description="Secreted protein" evidence="1">
    <location>
        <begin position="20"/>
        <end position="144"/>
    </location>
</feature>
<feature type="signal peptide" evidence="1">
    <location>
        <begin position="1"/>
        <end position="19"/>
    </location>
</feature>
<evidence type="ECO:0008006" key="3">
    <source>
        <dbReference type="Google" id="ProtNLM"/>
    </source>
</evidence>
<gene>
    <name evidence="2" type="ORF">H257_17965</name>
</gene>
<protein>
    <recommendedName>
        <fullName evidence="3">Secreted protein</fullName>
    </recommendedName>
</protein>
<sequence>MCRLFMAATIPRFFTFASSWSSAGSIDACSCSMQTWLHHPRTPTATATISTTTRMSTYCRFKVPWKVSLDGNNCLATDGRSICDTVLVGGGENDVDQSVSNEYIASGELVGDDMGDDIGVAGRDSGVNEYGRNRNTGWDGLKRL</sequence>
<keyword evidence="1" id="KW-0732">Signal</keyword>
<organism evidence="2">
    <name type="scientific">Aphanomyces astaci</name>
    <name type="common">Crayfish plague agent</name>
    <dbReference type="NCBI Taxonomy" id="112090"/>
    <lineage>
        <taxon>Eukaryota</taxon>
        <taxon>Sar</taxon>
        <taxon>Stramenopiles</taxon>
        <taxon>Oomycota</taxon>
        <taxon>Saprolegniomycetes</taxon>
        <taxon>Saprolegniales</taxon>
        <taxon>Verrucalvaceae</taxon>
        <taxon>Aphanomyces</taxon>
    </lineage>
</organism>
<evidence type="ECO:0000313" key="2">
    <source>
        <dbReference type="EMBL" id="ETV65245.1"/>
    </source>
</evidence>